<dbReference type="InterPro" id="IPR004718">
    <property type="entry name" value="PTS_IIC_mtl"/>
</dbReference>
<comment type="catalytic activity">
    <reaction evidence="1">
        <text>D-mannitol(out) + N(pros)-phospho-L-histidyl-[protein] = D-mannitol 1-phosphate(in) + L-histidyl-[protein]</text>
        <dbReference type="Rhea" id="RHEA:33363"/>
        <dbReference type="Rhea" id="RHEA-COMP:9745"/>
        <dbReference type="Rhea" id="RHEA-COMP:9746"/>
        <dbReference type="ChEBI" id="CHEBI:16899"/>
        <dbReference type="ChEBI" id="CHEBI:29979"/>
        <dbReference type="ChEBI" id="CHEBI:61381"/>
        <dbReference type="ChEBI" id="CHEBI:64837"/>
        <dbReference type="EC" id="2.7.1.197"/>
    </reaction>
</comment>
<feature type="domain" description="PTS EIIB type-2" evidence="17">
    <location>
        <begin position="390"/>
        <end position="477"/>
    </location>
</feature>
<feature type="transmembrane region" description="Helical" evidence="16">
    <location>
        <begin position="88"/>
        <end position="118"/>
    </location>
</feature>
<gene>
    <name evidence="19" type="ORF">DFP97_107103</name>
</gene>
<dbReference type="CDD" id="cd05567">
    <property type="entry name" value="PTS_IIB_mannitol"/>
    <property type="match status" value="1"/>
</dbReference>
<comment type="function">
    <text evidence="2">The phosphoenolpyruvate-dependent sugar phosphotransferase system (sugar PTS), a major carbohydrate active transport system, catalyzes the phosphorylation of incoming sugar substrates concomitantly with their translocation across the cell membrane. The enzyme II CmtAB PTS system is involved in D-mannitol transport.</text>
</comment>
<comment type="subcellular location">
    <subcellularLocation>
        <location evidence="3">Cell membrane</location>
        <topology evidence="3">Multi-pass membrane protein</topology>
    </subcellularLocation>
</comment>
<evidence type="ECO:0000256" key="7">
    <source>
        <dbReference type="ARBA" id="ARBA00022475"/>
    </source>
</evidence>
<dbReference type="AlphaFoldDB" id="A0A368W6K1"/>
<keyword evidence="8" id="KW-0597">Phosphoprotein</keyword>
<feature type="domain" description="PTS EIIC type-2" evidence="18">
    <location>
        <begin position="21"/>
        <end position="356"/>
    </location>
</feature>
<keyword evidence="20" id="KW-1185">Reference proteome</keyword>
<evidence type="ECO:0000256" key="4">
    <source>
        <dbReference type="ARBA" id="ARBA00011909"/>
    </source>
</evidence>
<dbReference type="SUPFAM" id="SSF52794">
    <property type="entry name" value="PTS system IIB component-like"/>
    <property type="match status" value="1"/>
</dbReference>
<feature type="transmembrane region" description="Helical" evidence="16">
    <location>
        <begin position="321"/>
        <end position="343"/>
    </location>
</feature>
<dbReference type="EC" id="2.7.1.197" evidence="4"/>
<keyword evidence="6" id="KW-0813">Transport</keyword>
<dbReference type="InterPro" id="IPR036095">
    <property type="entry name" value="PTS_EIIB-like_sf"/>
</dbReference>
<evidence type="ECO:0000256" key="5">
    <source>
        <dbReference type="ARBA" id="ARBA00021825"/>
    </source>
</evidence>
<evidence type="ECO:0000256" key="11">
    <source>
        <dbReference type="ARBA" id="ARBA00022683"/>
    </source>
</evidence>
<evidence type="ECO:0000256" key="2">
    <source>
        <dbReference type="ARBA" id="ARBA00002434"/>
    </source>
</evidence>
<evidence type="ECO:0000259" key="18">
    <source>
        <dbReference type="PROSITE" id="PS51104"/>
    </source>
</evidence>
<dbReference type="InterPro" id="IPR029503">
    <property type="entry name" value="PTS_EIIB_mannitol"/>
</dbReference>
<evidence type="ECO:0000256" key="3">
    <source>
        <dbReference type="ARBA" id="ARBA00004651"/>
    </source>
</evidence>
<feature type="transmembrane region" description="Helical" evidence="16">
    <location>
        <begin position="279"/>
        <end position="301"/>
    </location>
</feature>
<dbReference type="NCBIfam" id="TIGR00851">
    <property type="entry name" value="mtlA"/>
    <property type="match status" value="1"/>
</dbReference>
<feature type="transmembrane region" description="Helical" evidence="16">
    <location>
        <begin position="29"/>
        <end position="51"/>
    </location>
</feature>
<dbReference type="InterPro" id="IPR050893">
    <property type="entry name" value="Sugar_PTS"/>
</dbReference>
<feature type="transmembrane region" description="Helical" evidence="16">
    <location>
        <begin position="57"/>
        <end position="76"/>
    </location>
</feature>
<keyword evidence="11" id="KW-0598">Phosphotransferase system</keyword>
<name>A0A368W6K1_9BACL</name>
<proteinExistence type="predicted"/>
<dbReference type="GO" id="GO:0005886">
    <property type="term" value="C:plasma membrane"/>
    <property type="evidence" value="ECO:0007669"/>
    <property type="project" value="UniProtKB-SubCell"/>
</dbReference>
<evidence type="ECO:0000313" key="20">
    <source>
        <dbReference type="Proteomes" id="UP000252415"/>
    </source>
</evidence>
<dbReference type="GO" id="GO:0090563">
    <property type="term" value="F:protein-phosphocysteine-sugar phosphotransferase activity"/>
    <property type="evidence" value="ECO:0007669"/>
    <property type="project" value="TreeGrafter"/>
</dbReference>
<dbReference type="InterPro" id="IPR003501">
    <property type="entry name" value="PTS_EIIB_2/3"/>
</dbReference>
<keyword evidence="14 16" id="KW-0472">Membrane</keyword>
<evidence type="ECO:0000256" key="6">
    <source>
        <dbReference type="ARBA" id="ARBA00022448"/>
    </source>
</evidence>
<dbReference type="GO" id="GO:0009401">
    <property type="term" value="P:phosphoenolpyruvate-dependent sugar phosphotransferase system"/>
    <property type="evidence" value="ECO:0007669"/>
    <property type="project" value="UniProtKB-KW"/>
</dbReference>
<keyword evidence="9" id="KW-0762">Sugar transport</keyword>
<evidence type="ECO:0000256" key="10">
    <source>
        <dbReference type="ARBA" id="ARBA00022679"/>
    </source>
</evidence>
<evidence type="ECO:0000256" key="8">
    <source>
        <dbReference type="ARBA" id="ARBA00022553"/>
    </source>
</evidence>
<evidence type="ECO:0000256" key="14">
    <source>
        <dbReference type="ARBA" id="ARBA00023136"/>
    </source>
</evidence>
<accession>A0A368W6K1</accession>
<dbReference type="PROSITE" id="PS51104">
    <property type="entry name" value="PTS_EIIC_TYPE_2"/>
    <property type="match status" value="1"/>
</dbReference>
<dbReference type="Pfam" id="PF02378">
    <property type="entry name" value="PTS_EIIC"/>
    <property type="match status" value="1"/>
</dbReference>
<evidence type="ECO:0000256" key="12">
    <source>
        <dbReference type="ARBA" id="ARBA00022692"/>
    </source>
</evidence>
<dbReference type="Pfam" id="PF02302">
    <property type="entry name" value="PTS_IIB"/>
    <property type="match status" value="1"/>
</dbReference>
<dbReference type="RefSeq" id="WP_114380312.1">
    <property type="nucleotide sequence ID" value="NZ_QPJD01000007.1"/>
</dbReference>
<feature type="transmembrane region" description="Helical" evidence="16">
    <location>
        <begin position="138"/>
        <end position="157"/>
    </location>
</feature>
<evidence type="ECO:0000313" key="19">
    <source>
        <dbReference type="EMBL" id="RCW47903.1"/>
    </source>
</evidence>
<keyword evidence="10" id="KW-0808">Transferase</keyword>
<dbReference type="InterPro" id="IPR003352">
    <property type="entry name" value="PTS_EIIC"/>
</dbReference>
<dbReference type="Proteomes" id="UP000252415">
    <property type="component" value="Unassembled WGS sequence"/>
</dbReference>
<dbReference type="InterPro" id="IPR013011">
    <property type="entry name" value="PTS_EIIB_2"/>
</dbReference>
<evidence type="ECO:0000256" key="9">
    <source>
        <dbReference type="ARBA" id="ARBA00022597"/>
    </source>
</evidence>
<dbReference type="PROSITE" id="PS51099">
    <property type="entry name" value="PTS_EIIB_TYPE_2"/>
    <property type="match status" value="1"/>
</dbReference>
<dbReference type="Gene3D" id="3.40.50.2300">
    <property type="match status" value="1"/>
</dbReference>
<evidence type="ECO:0000256" key="13">
    <source>
        <dbReference type="ARBA" id="ARBA00022989"/>
    </source>
</evidence>
<evidence type="ECO:0000256" key="15">
    <source>
        <dbReference type="ARBA" id="ARBA00033349"/>
    </source>
</evidence>
<dbReference type="NCBIfam" id="NF011663">
    <property type="entry name" value="PRK15083.1"/>
    <property type="match status" value="1"/>
</dbReference>
<dbReference type="OrthoDB" id="9814222at2"/>
<dbReference type="GO" id="GO:0022872">
    <property type="term" value="F:protein-N(PI)-phosphohistidine-mannitol phosphotransferase system transmembrane transporter activity"/>
    <property type="evidence" value="ECO:0007669"/>
    <property type="project" value="InterPro"/>
</dbReference>
<feature type="transmembrane region" description="Helical" evidence="16">
    <location>
        <begin position="255"/>
        <end position="273"/>
    </location>
</feature>
<comment type="caution">
    <text evidence="19">The sequence shown here is derived from an EMBL/GenBank/DDBJ whole genome shotgun (WGS) entry which is preliminary data.</text>
</comment>
<reference evidence="19 20" key="1">
    <citation type="submission" date="2018-07" db="EMBL/GenBank/DDBJ databases">
        <title>Genomic Encyclopedia of Type Strains, Phase III (KMG-III): the genomes of soil and plant-associated and newly described type strains.</title>
        <authorList>
            <person name="Whitman W."/>
        </authorList>
    </citation>
    <scope>NUCLEOTIDE SEQUENCE [LARGE SCALE GENOMIC DNA]</scope>
    <source>
        <strain evidence="19 20">CECT 7506</strain>
    </source>
</reference>
<keyword evidence="12 16" id="KW-0812">Transmembrane</keyword>
<keyword evidence="7" id="KW-1003">Cell membrane</keyword>
<dbReference type="EMBL" id="QPJD01000007">
    <property type="protein sequence ID" value="RCW47903.1"/>
    <property type="molecule type" value="Genomic_DNA"/>
</dbReference>
<protein>
    <recommendedName>
        <fullName evidence="5">PTS system mannitol-specific EIICB component</fullName>
        <ecNumber evidence="4">2.7.1.197</ecNumber>
    </recommendedName>
    <alternativeName>
        <fullName evidence="15">EIICB-Mtl</fullName>
    </alternativeName>
</protein>
<organism evidence="19 20">
    <name type="scientific">Paenibacillus prosopidis</name>
    <dbReference type="NCBI Taxonomy" id="630520"/>
    <lineage>
        <taxon>Bacteria</taxon>
        <taxon>Bacillati</taxon>
        <taxon>Bacillota</taxon>
        <taxon>Bacilli</taxon>
        <taxon>Bacillales</taxon>
        <taxon>Paenibacillaceae</taxon>
        <taxon>Paenibacillus</taxon>
    </lineage>
</organism>
<dbReference type="PANTHER" id="PTHR30181">
    <property type="entry name" value="MANNITOL PERMEASE IIC COMPONENT"/>
    <property type="match status" value="1"/>
</dbReference>
<sequence length="477" mass="49962">MSKLTSEKPASGGVKVSVQRFGRFLSGMVMPNIGAFIAWGLITALFIPTGWIPNESLAVLVGPMITYLLPILIGYTGGQMVHGVRGGVIGAVVTAGVIVGSEIPMFLGAMIVGPFAAWLLKKFDKSIEGKIPSGFEMLINNFSSGIIGGGLALLAFKGIGPVVETFSKLLAQGVEFLINTGLLPLANILIEPAKVLFLNNAINHGILGPLALEQASKAGQSIIYMLESNPGPGLGILLAYWLFGKGMVKQSAPGAVVIHFFGGIHEIYFPYILMNPRLILAAIAGGVAGTFTFSIFGAGLVAAPSPGSIIAYITMTPKGGFLAMFSGVIVATIVSFLVAALLLKTSKQADDSDNGLELAAQKVQQMKAESKGTAAQSVSQPAQQTKAQVNKIVFSCDAGMGSSAMGASILRKKINAAELPITVINTAINDIPGDADIVITHKTLTDRARQKAPNAEHISIDNFLKSPEYDLLVERLS</sequence>
<keyword evidence="13 16" id="KW-1133">Transmembrane helix</keyword>
<evidence type="ECO:0000256" key="1">
    <source>
        <dbReference type="ARBA" id="ARBA00001655"/>
    </source>
</evidence>
<dbReference type="InterPro" id="IPR013014">
    <property type="entry name" value="PTS_EIIC_2"/>
</dbReference>
<evidence type="ECO:0000256" key="16">
    <source>
        <dbReference type="SAM" id="Phobius"/>
    </source>
</evidence>
<dbReference type="PANTHER" id="PTHR30181:SF2">
    <property type="entry name" value="PTS SYSTEM MANNITOL-SPECIFIC EIICBA COMPONENT"/>
    <property type="match status" value="1"/>
</dbReference>
<feature type="transmembrane region" description="Helical" evidence="16">
    <location>
        <begin position="222"/>
        <end position="243"/>
    </location>
</feature>
<evidence type="ECO:0000259" key="17">
    <source>
        <dbReference type="PROSITE" id="PS51099"/>
    </source>
</evidence>